<proteinExistence type="predicted"/>
<sequence length="581" mass="63609">MKKEIKRGGLWIGACAVTFASMLLLVIQPVQGSKVKVTSNKALTTKVSKRNVEPTGKAGLYTKPSALKGDKLVLSRKTMKKMDHSENANHYLRAYRVAKTNQNQVYYKVVSFDGKHRGWVYGGQKTNRFSGGLHAVKTYRELALTAEEKTATYQFTNPGTGHVTWRAPYGTTYKPTKVVKSLAPYVNDTLTVKSVVEREKGDEIYYYIASQEHPGINGWIQGKAVEPAFDTSSNQPGLTLPEQSASGQKPTAPTSTPSPDTSSPEKPGGTLNYSGTFSSTDAKVYKNAFSQETDQSVISKVQKSYKEQVIKGLSEPFNYDQNMSLVEIATKLGHGKRFTAEGGRNYAVIVNPTGSSLVTLIPYSQIKWINAKAAVSGLDSGILGMLINDELKAQIQSAANLYYKVNYLGSLVIMSPMSDSTVKRLLGDGKQLSINVEQFFEELPITVKFDIGVKIDRDDNGITAVNVDLKLDPESLKVPDPENPAKCQLNVDVKQLGLGTFPSIAAQAAIRVFYPIRYPYYNKIDQSMSPDKIKRVLGNGQTIQVNQSGIKANLTMAVDVSQENGVSKNVTVKVVATKLTE</sequence>
<evidence type="ECO:0000313" key="2">
    <source>
        <dbReference type="EMBL" id="QHB51547.1"/>
    </source>
</evidence>
<evidence type="ECO:0008006" key="4">
    <source>
        <dbReference type="Google" id="ProtNLM"/>
    </source>
</evidence>
<accession>A0A6P1E324</accession>
<evidence type="ECO:0000256" key="1">
    <source>
        <dbReference type="SAM" id="MobiDB-lite"/>
    </source>
</evidence>
<gene>
    <name evidence="2" type="ORF">GQR93_04595</name>
</gene>
<dbReference type="GeneID" id="69057632"/>
<organism evidence="2 3">
    <name type="scientific">Lentilactobacillus hilgardii</name>
    <name type="common">Lactobacillus hilgardii</name>
    <dbReference type="NCBI Taxonomy" id="1588"/>
    <lineage>
        <taxon>Bacteria</taxon>
        <taxon>Bacillati</taxon>
        <taxon>Bacillota</taxon>
        <taxon>Bacilli</taxon>
        <taxon>Lactobacillales</taxon>
        <taxon>Lactobacillaceae</taxon>
        <taxon>Lentilactobacillus</taxon>
    </lineage>
</organism>
<dbReference type="SUPFAM" id="SSF82057">
    <property type="entry name" value="Prokaryotic SH3-related domain"/>
    <property type="match status" value="1"/>
</dbReference>
<feature type="region of interest" description="Disordered" evidence="1">
    <location>
        <begin position="228"/>
        <end position="273"/>
    </location>
</feature>
<protein>
    <recommendedName>
        <fullName evidence="4">S-layer protein</fullName>
    </recommendedName>
</protein>
<dbReference type="AlphaFoldDB" id="A0A6P1E324"/>
<evidence type="ECO:0000313" key="3">
    <source>
        <dbReference type="Proteomes" id="UP000465035"/>
    </source>
</evidence>
<dbReference type="EMBL" id="CP047121">
    <property type="protein sequence ID" value="QHB51547.1"/>
    <property type="molecule type" value="Genomic_DNA"/>
</dbReference>
<dbReference type="Proteomes" id="UP000465035">
    <property type="component" value="Chromosome"/>
</dbReference>
<feature type="compositionally biased region" description="Polar residues" evidence="1">
    <location>
        <begin position="230"/>
        <end position="249"/>
    </location>
</feature>
<dbReference type="RefSeq" id="WP_003552770.1">
    <property type="nucleotide sequence ID" value="NZ_CABKOL010000106.1"/>
</dbReference>
<feature type="compositionally biased region" description="Low complexity" evidence="1">
    <location>
        <begin position="250"/>
        <end position="264"/>
    </location>
</feature>
<name>A0A6P1E324_LENHI</name>
<reference evidence="2 3" key="1">
    <citation type="submission" date="2019-12" db="EMBL/GenBank/DDBJ databases">
        <title>Lactobacillus hilgardii FLUB.</title>
        <authorList>
            <person name="Gustaw K."/>
        </authorList>
    </citation>
    <scope>NUCLEOTIDE SEQUENCE [LARGE SCALE GENOMIC DNA]</scope>
    <source>
        <strain evidence="2 3">FLUB</strain>
    </source>
</reference>